<gene>
    <name evidence="14" type="ORF">K490DRAFT_51054</name>
</gene>
<evidence type="ECO:0000256" key="1">
    <source>
        <dbReference type="ARBA" id="ARBA00004141"/>
    </source>
</evidence>
<accession>A0A9P4HLA2</accession>
<dbReference type="SFLD" id="SFLDS00052">
    <property type="entry name" value="Ferric_Reductase_Domain"/>
    <property type="match status" value="1"/>
</dbReference>
<comment type="similarity">
    <text evidence="2">Belongs to the ferric reductase (FRE) family.</text>
</comment>
<dbReference type="SUPFAM" id="SSF52343">
    <property type="entry name" value="Ferredoxin reductase-like, C-terminal NADP-linked domain"/>
    <property type="match status" value="1"/>
</dbReference>
<dbReference type="GO" id="GO:0006879">
    <property type="term" value="P:intracellular iron ion homeostasis"/>
    <property type="evidence" value="ECO:0007669"/>
    <property type="project" value="TreeGrafter"/>
</dbReference>
<feature type="chain" id="PRO_5040188162" description="FAD-binding FR-type domain-containing protein" evidence="12">
    <location>
        <begin position="23"/>
        <end position="770"/>
    </location>
</feature>
<dbReference type="Proteomes" id="UP000799776">
    <property type="component" value="Unassembled WGS sequence"/>
</dbReference>
<dbReference type="Pfam" id="PF01794">
    <property type="entry name" value="Ferric_reduct"/>
    <property type="match status" value="1"/>
</dbReference>
<feature type="signal peptide" evidence="12">
    <location>
        <begin position="1"/>
        <end position="22"/>
    </location>
</feature>
<keyword evidence="15" id="KW-1185">Reference proteome</keyword>
<feature type="region of interest" description="Disordered" evidence="10">
    <location>
        <begin position="505"/>
        <end position="546"/>
    </location>
</feature>
<feature type="transmembrane region" description="Helical" evidence="11">
    <location>
        <begin position="158"/>
        <end position="178"/>
    </location>
</feature>
<dbReference type="InterPro" id="IPR013121">
    <property type="entry name" value="Fe_red_NAD-bd_6"/>
</dbReference>
<evidence type="ECO:0000313" key="14">
    <source>
        <dbReference type="EMBL" id="KAF2083679.1"/>
    </source>
</evidence>
<keyword evidence="9" id="KW-0325">Glycoprotein</keyword>
<keyword evidence="8 11" id="KW-0472">Membrane</keyword>
<keyword evidence="7" id="KW-0406">Ion transport</keyword>
<dbReference type="PROSITE" id="PS51384">
    <property type="entry name" value="FAD_FR"/>
    <property type="match status" value="1"/>
</dbReference>
<keyword evidence="4 11" id="KW-0812">Transmembrane</keyword>
<dbReference type="PANTHER" id="PTHR32361">
    <property type="entry name" value="FERRIC/CUPRIC REDUCTASE TRANSMEMBRANE COMPONENT"/>
    <property type="match status" value="1"/>
</dbReference>
<feature type="transmembrane region" description="Helical" evidence="11">
    <location>
        <begin position="344"/>
        <end position="367"/>
    </location>
</feature>
<dbReference type="GO" id="GO:0006826">
    <property type="term" value="P:iron ion transport"/>
    <property type="evidence" value="ECO:0007669"/>
    <property type="project" value="TreeGrafter"/>
</dbReference>
<comment type="caution">
    <text evidence="14">The sequence shown here is derived from an EMBL/GenBank/DDBJ whole genome shotgun (WGS) entry which is preliminary data.</text>
</comment>
<feature type="domain" description="FAD-binding FR-type" evidence="13">
    <location>
        <begin position="410"/>
        <end position="597"/>
    </location>
</feature>
<dbReference type="GO" id="GO:0000293">
    <property type="term" value="F:ferric-chelate reductase activity"/>
    <property type="evidence" value="ECO:0007669"/>
    <property type="project" value="TreeGrafter"/>
</dbReference>
<proteinExistence type="inferred from homology"/>
<sequence length="770" mass="85658">MRNPIPSLLFLTLLFSATPVTASSDTLPTPQRCIYSIYKAYTILKFSGGSKSSKTDYCKNELKISSISAALSTYCSGTEISAAWQWWSEACGWDDAELEEVQSNATAVDVDALRVVGYKEVSKKKELGEAVLIDGGYYRLYYRSVDNRYGEMDTHHRFGFAMYGFWGGVLLLGILSRLMNVSKEKRLSCATLLSPVRYASHWVGANLIVPRAFGSHGLKMDWATNPTRIEAVVVILYWALSIILCSVSYHSFTGDIFWTDIPTQVWRYVSDRTGVMAISNLPWLWLFAGRNNVFLWATGWKFSTFNLFHRHIARVATLEAIVHAAGYTHQYLKKGTYEEQLAKLYMQFGVVAVVAMGCLLITSVVWIRRKFYESFLLAHILLAVVVVIALFYHVAHEDGEYNPYLWPLVAIWSFDRLLRIIHLIACNVRLKLGSSAMGSEAVATYNKDADVIRLEITPSSALLKPGPGQHYFLYQPASWKGYENHPFTLGAWTTDSTAEWAASTDLQDRHTAKDQTASGITPASDSSSATSTSGQAGSKREKTSVADRRGRMQLVFWIRPYDGWTRRLRDACLGSREEGIVRSTLLIEGPYGERAPLHNFETVLLFAGGTGISSAIPYIQDHVERVSRQGAAGCRTRRLRLFWTSRQPAFLREVATRELQPALELEEFDATLFCTGAGKSMDSSTDASTALGEKSGTWSGAGARLTMRSGRPDMRSLIRSSAFDVTAEGGRIAVLLCGPTAMADEARGAVHAAMKEGCRGIEYVEETFGW</sequence>
<protein>
    <recommendedName>
        <fullName evidence="13">FAD-binding FR-type domain-containing protein</fullName>
    </recommendedName>
</protein>
<evidence type="ECO:0000313" key="15">
    <source>
        <dbReference type="Proteomes" id="UP000799776"/>
    </source>
</evidence>
<evidence type="ECO:0000256" key="4">
    <source>
        <dbReference type="ARBA" id="ARBA00022692"/>
    </source>
</evidence>
<comment type="subcellular location">
    <subcellularLocation>
        <location evidence="1">Membrane</location>
        <topology evidence="1">Multi-pass membrane protein</topology>
    </subcellularLocation>
</comment>
<evidence type="ECO:0000256" key="5">
    <source>
        <dbReference type="ARBA" id="ARBA00022989"/>
    </source>
</evidence>
<dbReference type="EMBL" id="ML978764">
    <property type="protein sequence ID" value="KAF2083679.1"/>
    <property type="molecule type" value="Genomic_DNA"/>
</dbReference>
<evidence type="ECO:0000256" key="3">
    <source>
        <dbReference type="ARBA" id="ARBA00022448"/>
    </source>
</evidence>
<dbReference type="SFLD" id="SFLDG01168">
    <property type="entry name" value="Ferric_reductase_subgroup_(FRE"/>
    <property type="match status" value="1"/>
</dbReference>
<keyword evidence="3" id="KW-0813">Transport</keyword>
<evidence type="ECO:0000259" key="13">
    <source>
        <dbReference type="PROSITE" id="PS51384"/>
    </source>
</evidence>
<dbReference type="Gene3D" id="3.40.50.80">
    <property type="entry name" value="Nucleotide-binding domain of ferredoxin-NADP reductase (FNR) module"/>
    <property type="match status" value="1"/>
</dbReference>
<evidence type="ECO:0000256" key="10">
    <source>
        <dbReference type="SAM" id="MobiDB-lite"/>
    </source>
</evidence>
<evidence type="ECO:0000256" key="11">
    <source>
        <dbReference type="SAM" id="Phobius"/>
    </source>
</evidence>
<dbReference type="CDD" id="cd06186">
    <property type="entry name" value="NOX_Duox_like_FAD_NADP"/>
    <property type="match status" value="1"/>
</dbReference>
<evidence type="ECO:0000256" key="2">
    <source>
        <dbReference type="ARBA" id="ARBA00006278"/>
    </source>
</evidence>
<dbReference type="GO" id="GO:0005886">
    <property type="term" value="C:plasma membrane"/>
    <property type="evidence" value="ECO:0007669"/>
    <property type="project" value="TreeGrafter"/>
</dbReference>
<keyword evidence="5 11" id="KW-1133">Transmembrane helix</keyword>
<organism evidence="14 15">
    <name type="scientific">Saccharata proteae CBS 121410</name>
    <dbReference type="NCBI Taxonomy" id="1314787"/>
    <lineage>
        <taxon>Eukaryota</taxon>
        <taxon>Fungi</taxon>
        <taxon>Dikarya</taxon>
        <taxon>Ascomycota</taxon>
        <taxon>Pezizomycotina</taxon>
        <taxon>Dothideomycetes</taxon>
        <taxon>Dothideomycetes incertae sedis</taxon>
        <taxon>Botryosphaeriales</taxon>
        <taxon>Saccharataceae</taxon>
        <taxon>Saccharata</taxon>
    </lineage>
</organism>
<dbReference type="AlphaFoldDB" id="A0A9P4HLA2"/>
<feature type="transmembrane region" description="Helical" evidence="11">
    <location>
        <begin position="374"/>
        <end position="392"/>
    </location>
</feature>
<evidence type="ECO:0000256" key="7">
    <source>
        <dbReference type="ARBA" id="ARBA00023065"/>
    </source>
</evidence>
<feature type="transmembrane region" description="Helical" evidence="11">
    <location>
        <begin position="229"/>
        <end position="249"/>
    </location>
</feature>
<dbReference type="Pfam" id="PF08030">
    <property type="entry name" value="NAD_binding_6"/>
    <property type="match status" value="1"/>
</dbReference>
<keyword evidence="6" id="KW-0560">Oxidoreductase</keyword>
<dbReference type="InterPro" id="IPR013130">
    <property type="entry name" value="Fe3_Rdtase_TM_dom"/>
</dbReference>
<dbReference type="OrthoDB" id="167398at2759"/>
<dbReference type="InterPro" id="IPR051410">
    <property type="entry name" value="Ferric/Cupric_Reductase"/>
</dbReference>
<dbReference type="InterPro" id="IPR017927">
    <property type="entry name" value="FAD-bd_FR_type"/>
</dbReference>
<reference evidence="14" key="1">
    <citation type="journal article" date="2020" name="Stud. Mycol.">
        <title>101 Dothideomycetes genomes: a test case for predicting lifestyles and emergence of pathogens.</title>
        <authorList>
            <person name="Haridas S."/>
            <person name="Albert R."/>
            <person name="Binder M."/>
            <person name="Bloem J."/>
            <person name="Labutti K."/>
            <person name="Salamov A."/>
            <person name="Andreopoulos B."/>
            <person name="Baker S."/>
            <person name="Barry K."/>
            <person name="Bills G."/>
            <person name="Bluhm B."/>
            <person name="Cannon C."/>
            <person name="Castanera R."/>
            <person name="Culley D."/>
            <person name="Daum C."/>
            <person name="Ezra D."/>
            <person name="Gonzalez J."/>
            <person name="Henrissat B."/>
            <person name="Kuo A."/>
            <person name="Liang C."/>
            <person name="Lipzen A."/>
            <person name="Lutzoni F."/>
            <person name="Magnuson J."/>
            <person name="Mondo S."/>
            <person name="Nolan M."/>
            <person name="Ohm R."/>
            <person name="Pangilinan J."/>
            <person name="Park H.-J."/>
            <person name="Ramirez L."/>
            <person name="Alfaro M."/>
            <person name="Sun H."/>
            <person name="Tritt A."/>
            <person name="Yoshinaga Y."/>
            <person name="Zwiers L.-H."/>
            <person name="Turgeon B."/>
            <person name="Goodwin S."/>
            <person name="Spatafora J."/>
            <person name="Crous P."/>
            <person name="Grigoriev I."/>
        </authorList>
    </citation>
    <scope>NUCLEOTIDE SEQUENCE</scope>
    <source>
        <strain evidence="14">CBS 121410</strain>
    </source>
</reference>
<dbReference type="PANTHER" id="PTHR32361:SF9">
    <property type="entry name" value="FERRIC REDUCTASE TRANSMEMBRANE COMPONENT 3-RELATED"/>
    <property type="match status" value="1"/>
</dbReference>
<evidence type="ECO:0000256" key="12">
    <source>
        <dbReference type="SAM" id="SignalP"/>
    </source>
</evidence>
<name>A0A9P4HLA2_9PEZI</name>
<evidence type="ECO:0000256" key="8">
    <source>
        <dbReference type="ARBA" id="ARBA00023136"/>
    </source>
</evidence>
<keyword evidence="12" id="KW-0732">Signal</keyword>
<dbReference type="InterPro" id="IPR039261">
    <property type="entry name" value="FNR_nucleotide-bd"/>
</dbReference>
<evidence type="ECO:0000256" key="6">
    <source>
        <dbReference type="ARBA" id="ARBA00023002"/>
    </source>
</evidence>
<feature type="compositionally biased region" description="Low complexity" evidence="10">
    <location>
        <begin position="523"/>
        <end position="537"/>
    </location>
</feature>
<evidence type="ECO:0000256" key="9">
    <source>
        <dbReference type="ARBA" id="ARBA00023180"/>
    </source>
</evidence>
<dbReference type="GO" id="GO:0015677">
    <property type="term" value="P:copper ion import"/>
    <property type="evidence" value="ECO:0007669"/>
    <property type="project" value="TreeGrafter"/>
</dbReference>